<dbReference type="EMBL" id="JAKZEL010000003">
    <property type="protein sequence ID" value="KAI4545445.1"/>
    <property type="molecule type" value="Genomic_DNA"/>
</dbReference>
<accession>A0AAD4UK17</accession>
<keyword evidence="6" id="KW-0969">Cilium</keyword>
<evidence type="ECO:0000256" key="4">
    <source>
        <dbReference type="ARBA" id="ARBA00022846"/>
    </source>
</evidence>
<evidence type="ECO:0000256" key="10">
    <source>
        <dbReference type="ARBA" id="ARBA00046435"/>
    </source>
</evidence>
<keyword evidence="7" id="KW-0206">Cytoskeleton</keyword>
<dbReference type="Proteomes" id="UP001214576">
    <property type="component" value="Unassembled WGS sequence"/>
</dbReference>
<feature type="compositionally biased region" description="Basic and acidic residues" evidence="12">
    <location>
        <begin position="48"/>
        <end position="61"/>
    </location>
</feature>
<feature type="region of interest" description="Disordered" evidence="12">
    <location>
        <begin position="44"/>
        <end position="86"/>
    </location>
</feature>
<evidence type="ECO:0000256" key="5">
    <source>
        <dbReference type="ARBA" id="ARBA00023054"/>
    </source>
</evidence>
<sequence length="390" mass="44454">MYQVDLPPDPKEVAPTEARNQEKERQSRFFNVRTRVMGVDLEALNNQVEERKLQEATERSKKAAYGKKPKAGGQPRGKSKDLSGLRQGSSALECSLKSGGCGTNQVQYDLVAQMLEKEEAERTRRLAKKVQNFREQRQQLRNRREFDFWDSNQLWREFPAYLGDNAPYYGQASLQCFSGEDLERAACLRMQQEQFQYSLERQLQEQQQARVDENCTDMLDDQLRLAVDMRAAQLAKLEESCRIAMIAATANANKAQIGESRAMSPPPPVTESSLRLGIQTLTFGGPTRQLSWLSGSAVSISDNRRVLPYCWKGMTPEQRATIKKVQETQHHEKEAQRQAEQALDAKWESQAINLAQAAMELEEQEKELCAEFRRGLGSFNQQLAKEQKAQ</sequence>
<keyword evidence="8" id="KW-0966">Cell projection</keyword>
<keyword evidence="14" id="KW-1185">Reference proteome</keyword>
<proteinExistence type="inferred from homology"/>
<evidence type="ECO:0000256" key="12">
    <source>
        <dbReference type="SAM" id="MobiDB-lite"/>
    </source>
</evidence>
<feature type="region of interest" description="Disordered" evidence="12">
    <location>
        <begin position="1"/>
        <end position="29"/>
    </location>
</feature>
<dbReference type="PANTHER" id="PTHR14517:SF11">
    <property type="entry name" value="RIB43A-LIKE WITH COILED-COILS PROTEIN 1"/>
    <property type="match status" value="1"/>
</dbReference>
<evidence type="ECO:0000256" key="7">
    <source>
        <dbReference type="ARBA" id="ARBA00023212"/>
    </source>
</evidence>
<dbReference type="InterPro" id="IPR008805">
    <property type="entry name" value="RIB43A"/>
</dbReference>
<dbReference type="PANTHER" id="PTHR14517">
    <property type="entry name" value="RIB43A-RELATED"/>
    <property type="match status" value="1"/>
</dbReference>
<comment type="subunit">
    <text evidence="10">Microtubule inner protein component of sperm flagellar doublet microtubules.</text>
</comment>
<evidence type="ECO:0000256" key="9">
    <source>
        <dbReference type="ARBA" id="ARBA00041087"/>
    </source>
</evidence>
<feature type="coiled-coil region" evidence="11">
    <location>
        <begin position="325"/>
        <end position="371"/>
    </location>
</feature>
<gene>
    <name evidence="13" type="ORF">MG293_005711</name>
</gene>
<evidence type="ECO:0000256" key="2">
    <source>
        <dbReference type="ARBA" id="ARBA00006875"/>
    </source>
</evidence>
<evidence type="ECO:0000313" key="13">
    <source>
        <dbReference type="EMBL" id="KAI4545445.1"/>
    </source>
</evidence>
<evidence type="ECO:0000256" key="1">
    <source>
        <dbReference type="ARBA" id="ARBA00004611"/>
    </source>
</evidence>
<organism evidence="13 14">
    <name type="scientific">Ovis ammon polii</name>
    <dbReference type="NCBI Taxonomy" id="230172"/>
    <lineage>
        <taxon>Eukaryota</taxon>
        <taxon>Metazoa</taxon>
        <taxon>Chordata</taxon>
        <taxon>Craniata</taxon>
        <taxon>Vertebrata</taxon>
        <taxon>Euteleostomi</taxon>
        <taxon>Mammalia</taxon>
        <taxon>Eutheria</taxon>
        <taxon>Laurasiatheria</taxon>
        <taxon>Artiodactyla</taxon>
        <taxon>Ruminantia</taxon>
        <taxon>Pecora</taxon>
        <taxon>Bovidae</taxon>
        <taxon>Caprinae</taxon>
        <taxon>Ovis</taxon>
    </lineage>
</organism>
<keyword evidence="5 11" id="KW-0175">Coiled coil</keyword>
<comment type="subcellular location">
    <subcellularLocation>
        <location evidence="1">Cytoplasm</location>
        <location evidence="1">Cytoskeleton</location>
        <location evidence="1">Flagellum axoneme</location>
    </subcellularLocation>
</comment>
<evidence type="ECO:0000256" key="3">
    <source>
        <dbReference type="ARBA" id="ARBA00022490"/>
    </source>
</evidence>
<keyword evidence="4" id="KW-0282">Flagellum</keyword>
<evidence type="ECO:0000313" key="14">
    <source>
        <dbReference type="Proteomes" id="UP001214576"/>
    </source>
</evidence>
<evidence type="ECO:0000256" key="11">
    <source>
        <dbReference type="SAM" id="Coils"/>
    </source>
</evidence>
<comment type="similarity">
    <text evidence="2">Belongs to the RIB43A family.</text>
</comment>
<comment type="caution">
    <text evidence="13">The sequence shown here is derived from an EMBL/GenBank/DDBJ whole genome shotgun (WGS) entry which is preliminary data.</text>
</comment>
<reference evidence="13" key="1">
    <citation type="submission" date="2022-03" db="EMBL/GenBank/DDBJ databases">
        <title>Genomic analyses of argali, domestic sheep and their hybrids provide insights into chromosomal evolution, heterosis and genetic basis of agronomic traits.</title>
        <authorList>
            <person name="Li M."/>
        </authorList>
    </citation>
    <scope>NUCLEOTIDE SEQUENCE</scope>
    <source>
        <strain evidence="13">CAU-MHL-2022a</strain>
        <tissue evidence="13">Skin</tissue>
    </source>
</reference>
<feature type="compositionally biased region" description="Basic and acidic residues" evidence="12">
    <location>
        <begin position="8"/>
        <end position="27"/>
    </location>
</feature>
<evidence type="ECO:0000256" key="6">
    <source>
        <dbReference type="ARBA" id="ARBA00023069"/>
    </source>
</evidence>
<evidence type="ECO:0000256" key="8">
    <source>
        <dbReference type="ARBA" id="ARBA00023273"/>
    </source>
</evidence>
<name>A0AAD4UK17_OVIAM</name>
<protein>
    <recommendedName>
        <fullName evidence="9">RIB43A-like with coiled-coils protein 1</fullName>
    </recommendedName>
</protein>
<dbReference type="Pfam" id="PF05914">
    <property type="entry name" value="RIB43A"/>
    <property type="match status" value="3"/>
</dbReference>
<dbReference type="AlphaFoldDB" id="A0AAD4UK17"/>
<keyword evidence="3" id="KW-0963">Cytoplasm</keyword>